<feature type="transmembrane region" description="Helical" evidence="1">
    <location>
        <begin position="12"/>
        <end position="31"/>
    </location>
</feature>
<keyword evidence="1" id="KW-1133">Transmembrane helix</keyword>
<gene>
    <name evidence="2" type="ORF">HX829_04240</name>
</gene>
<evidence type="ECO:0000313" key="3">
    <source>
        <dbReference type="Proteomes" id="UP000582981"/>
    </source>
</evidence>
<reference evidence="2 3" key="1">
    <citation type="submission" date="2020-04" db="EMBL/GenBank/DDBJ databases">
        <title>Molecular characterization of pseudomonads from Agaricus bisporus reveal novel blotch 2 pathogens in Western Europe.</title>
        <authorList>
            <person name="Taparia T."/>
            <person name="Krijger M."/>
            <person name="Haynes E."/>
            <person name="Elpinstone J.G."/>
            <person name="Noble R."/>
            <person name="Van Der Wolf J."/>
        </authorList>
    </citation>
    <scope>NUCLEOTIDE SEQUENCE [LARGE SCALE GENOMIC DNA]</scope>
    <source>
        <strain evidence="2 3">F1001</strain>
    </source>
</reference>
<dbReference type="Proteomes" id="UP000582981">
    <property type="component" value="Unassembled WGS sequence"/>
</dbReference>
<dbReference type="EMBL" id="JACAPU010000005">
    <property type="protein sequence ID" value="NWB45694.1"/>
    <property type="molecule type" value="Genomic_DNA"/>
</dbReference>
<organism evidence="2 3">
    <name type="scientific">Pseudomonas gingeri</name>
    <dbReference type="NCBI Taxonomy" id="117681"/>
    <lineage>
        <taxon>Bacteria</taxon>
        <taxon>Pseudomonadati</taxon>
        <taxon>Pseudomonadota</taxon>
        <taxon>Gammaproteobacteria</taxon>
        <taxon>Pseudomonadales</taxon>
        <taxon>Pseudomonadaceae</taxon>
        <taxon>Pseudomonas</taxon>
    </lineage>
</organism>
<sequence length="180" mass="20932">MKFSLLKKQSSYLWFTFGLVLCHGIYMTYFFPHEWAESANARTFVDAVAVVVPVLQGLKNHTPPYTPYWGVFYASFWCLVPLFFAAGAMSTFFLFTKESYEKIKLNKPLGYVFGFLFFLMVFMIPFFLPFIGDFPNPLMNQMSRFLPLRLLAWGTTAIIPFALGWSVGCTYQRFIVSRKY</sequence>
<feature type="transmembrane region" description="Helical" evidence="1">
    <location>
        <begin position="151"/>
        <end position="171"/>
    </location>
</feature>
<name>A0A7Y7WAC1_9PSED</name>
<protein>
    <submittedName>
        <fullName evidence="2">Uncharacterized protein</fullName>
    </submittedName>
</protein>
<keyword evidence="1" id="KW-0472">Membrane</keyword>
<dbReference type="AlphaFoldDB" id="A0A7Y7WAC1"/>
<comment type="caution">
    <text evidence="2">The sequence shown here is derived from an EMBL/GenBank/DDBJ whole genome shotgun (WGS) entry which is preliminary data.</text>
</comment>
<evidence type="ECO:0000313" key="2">
    <source>
        <dbReference type="EMBL" id="NWB45694.1"/>
    </source>
</evidence>
<accession>A0A7Y7WAC1</accession>
<dbReference type="RefSeq" id="WP_177143405.1">
    <property type="nucleotide sequence ID" value="NZ_JACAPU010000005.1"/>
</dbReference>
<evidence type="ECO:0000256" key="1">
    <source>
        <dbReference type="SAM" id="Phobius"/>
    </source>
</evidence>
<keyword evidence="1" id="KW-0812">Transmembrane</keyword>
<feature type="transmembrane region" description="Helical" evidence="1">
    <location>
        <begin position="71"/>
        <end position="96"/>
    </location>
</feature>
<feature type="transmembrane region" description="Helical" evidence="1">
    <location>
        <begin position="108"/>
        <end position="131"/>
    </location>
</feature>
<proteinExistence type="predicted"/>